<protein>
    <submittedName>
        <fullName evidence="1">Uncharacterized protein</fullName>
    </submittedName>
</protein>
<dbReference type="RefSeq" id="XP_062786943.1">
    <property type="nucleotide sequence ID" value="XM_062930892.1"/>
</dbReference>
<evidence type="ECO:0000313" key="2">
    <source>
        <dbReference type="Proteomes" id="UP001322277"/>
    </source>
</evidence>
<dbReference type="EMBL" id="CP137314">
    <property type="protein sequence ID" value="WQF89722.1"/>
    <property type="molecule type" value="Genomic_DNA"/>
</dbReference>
<reference evidence="2" key="1">
    <citation type="journal article" date="2023" name="bioRxiv">
        <title>Complete genome of the Medicago anthracnose fungus, Colletotrichum destructivum, reveals a mini-chromosome-like region within a core chromosome.</title>
        <authorList>
            <person name="Lapalu N."/>
            <person name="Simon A."/>
            <person name="Lu A."/>
            <person name="Plaumann P.-L."/>
            <person name="Amselem J."/>
            <person name="Pigne S."/>
            <person name="Auger A."/>
            <person name="Koch C."/>
            <person name="Dallery J.-F."/>
            <person name="O'Connell R.J."/>
        </authorList>
    </citation>
    <scope>NUCLEOTIDE SEQUENCE [LARGE SCALE GENOMIC DNA]</scope>
    <source>
        <strain evidence="2">CBS 520.97</strain>
    </source>
</reference>
<sequence length="128" mass="14224">MPPPPTFSKMHISLQAPRVLYTCAARLAVIHRLAFPAGSIDSKHEAPDRMRYLCFGNAPNKLPRGSGICAVSTPVWSSTWQHLLTCQVFGVNPSTTMFCHGFLTSTRTIHLSEHRSQTGERMAHDGRH</sequence>
<accession>A0AAX4J2G5</accession>
<keyword evidence="2" id="KW-1185">Reference proteome</keyword>
<name>A0AAX4J2G5_9PEZI</name>
<gene>
    <name evidence="1" type="ORF">CDEST_14736</name>
</gene>
<dbReference type="Proteomes" id="UP001322277">
    <property type="component" value="Chromosome 10"/>
</dbReference>
<proteinExistence type="predicted"/>
<dbReference type="GeneID" id="87951236"/>
<dbReference type="KEGG" id="cdet:87951236"/>
<organism evidence="1 2">
    <name type="scientific">Colletotrichum destructivum</name>
    <dbReference type="NCBI Taxonomy" id="34406"/>
    <lineage>
        <taxon>Eukaryota</taxon>
        <taxon>Fungi</taxon>
        <taxon>Dikarya</taxon>
        <taxon>Ascomycota</taxon>
        <taxon>Pezizomycotina</taxon>
        <taxon>Sordariomycetes</taxon>
        <taxon>Hypocreomycetidae</taxon>
        <taxon>Glomerellales</taxon>
        <taxon>Glomerellaceae</taxon>
        <taxon>Colletotrichum</taxon>
        <taxon>Colletotrichum destructivum species complex</taxon>
    </lineage>
</organism>
<evidence type="ECO:0000313" key="1">
    <source>
        <dbReference type="EMBL" id="WQF89722.1"/>
    </source>
</evidence>
<dbReference type="AlphaFoldDB" id="A0AAX4J2G5"/>